<dbReference type="HOGENOM" id="CLU_2235060_0_0_11"/>
<dbReference type="Proteomes" id="UP000003963">
    <property type="component" value="Unassembled WGS sequence"/>
</dbReference>
<organism evidence="1 2">
    <name type="scientific">Streptomyces himastatinicus ATCC 53653</name>
    <dbReference type="NCBI Taxonomy" id="457427"/>
    <lineage>
        <taxon>Bacteria</taxon>
        <taxon>Bacillati</taxon>
        <taxon>Actinomycetota</taxon>
        <taxon>Actinomycetes</taxon>
        <taxon>Kitasatosporales</taxon>
        <taxon>Streptomycetaceae</taxon>
        <taxon>Streptomyces</taxon>
        <taxon>Streptomyces violaceusniger group</taxon>
    </lineage>
</organism>
<dbReference type="InterPro" id="IPR036736">
    <property type="entry name" value="ACP-like_sf"/>
</dbReference>
<keyword evidence="2" id="KW-1185">Reference proteome</keyword>
<evidence type="ECO:0000313" key="1">
    <source>
        <dbReference type="EMBL" id="EFL20768.1"/>
    </source>
</evidence>
<sequence>MPTTLVFDHPTPGSLAGYLRGELFPDDGDDADPGLDEERLRRALASVPLDRFRAAGLMDALVQLAASGEDEPEGAESAEEGAIAELDVDDLVQLALGDDEPFEQD</sequence>
<dbReference type="Gene3D" id="1.10.1200.10">
    <property type="entry name" value="ACP-like"/>
    <property type="match status" value="1"/>
</dbReference>
<gene>
    <name evidence="1" type="ORF">SSOG_00480</name>
</gene>
<name>D9WAX4_9ACTN</name>
<accession>D9WAX4</accession>
<dbReference type="AlphaFoldDB" id="D9WAX4"/>
<proteinExistence type="predicted"/>
<dbReference type="STRING" id="457427.SSOG_00480"/>
<dbReference type="EMBL" id="GG657754">
    <property type="protein sequence ID" value="EFL20768.1"/>
    <property type="molecule type" value="Genomic_DNA"/>
</dbReference>
<reference evidence="1 2" key="1">
    <citation type="submission" date="2009-02" db="EMBL/GenBank/DDBJ databases">
        <title>Annotation of Streptomyces hygroscopicus strain ATCC 53653.</title>
        <authorList>
            <consortium name="The Broad Institute Genome Sequencing Platform"/>
            <consortium name="Broad Institute Microbial Sequencing Center"/>
            <person name="Fischbach M."/>
            <person name="Godfrey P."/>
            <person name="Ward D."/>
            <person name="Young S."/>
            <person name="Zeng Q."/>
            <person name="Koehrsen M."/>
            <person name="Alvarado L."/>
            <person name="Berlin A.M."/>
            <person name="Bochicchio J."/>
            <person name="Borenstein D."/>
            <person name="Chapman S.B."/>
            <person name="Chen Z."/>
            <person name="Engels R."/>
            <person name="Freedman E."/>
            <person name="Gellesch M."/>
            <person name="Goldberg J."/>
            <person name="Griggs A."/>
            <person name="Gujja S."/>
            <person name="Heilman E.R."/>
            <person name="Heiman D.I."/>
            <person name="Hepburn T.A."/>
            <person name="Howarth C."/>
            <person name="Jen D."/>
            <person name="Larson L."/>
            <person name="Lewis B."/>
            <person name="Mehta T."/>
            <person name="Park D."/>
            <person name="Pearson M."/>
            <person name="Richards J."/>
            <person name="Roberts A."/>
            <person name="Saif S."/>
            <person name="Shea T.D."/>
            <person name="Shenoy N."/>
            <person name="Sisk P."/>
            <person name="Stolte C."/>
            <person name="Sykes S.N."/>
            <person name="Thomson T."/>
            <person name="Walk T."/>
            <person name="White J."/>
            <person name="Yandava C."/>
            <person name="Straight P."/>
            <person name="Clardy J."/>
            <person name="Hung D."/>
            <person name="Kolter R."/>
            <person name="Mekalanos J."/>
            <person name="Walker S."/>
            <person name="Walsh C.T."/>
            <person name="Wieland-Brown L.C."/>
            <person name="Haas B."/>
            <person name="Nusbaum C."/>
            <person name="Birren B."/>
        </authorList>
    </citation>
    <scope>NUCLEOTIDE SEQUENCE [LARGE SCALE GENOMIC DNA]</scope>
    <source>
        <strain evidence="1 2">ATCC 53653</strain>
    </source>
</reference>
<evidence type="ECO:0000313" key="2">
    <source>
        <dbReference type="Proteomes" id="UP000003963"/>
    </source>
</evidence>
<protein>
    <submittedName>
        <fullName evidence="1">Polyketide synthase</fullName>
    </submittedName>
</protein>